<dbReference type="EMBL" id="CP003734">
    <property type="protein sequence ID" value="AFO49034.1"/>
    <property type="molecule type" value="Genomic_DNA"/>
</dbReference>
<dbReference type="Proteomes" id="UP000006503">
    <property type="component" value="Chromosome"/>
</dbReference>
<dbReference type="PATRIC" id="fig|1196325.3.peg.3163"/>
<dbReference type="RefSeq" id="WP_014860735.1">
    <property type="nucleotide sequence ID" value="NC_018220.1"/>
</dbReference>
<evidence type="ECO:0000259" key="1">
    <source>
        <dbReference type="Pfam" id="PF13676"/>
    </source>
</evidence>
<accession>I7CB12</accession>
<sequence>MAFITKDQARAAARRGEDIFGQVAGMESFEGERFDIFLSHSIKDRELVYGVKVLLEEMHYSVYVDWVDDEQLDRERVDRETAEKLRQRMRSCSSLIYIATEQSSTSRWMPWELGYFDGYKPGAVAVFPLVDTERSTFHGQEYLGLYPAVDWHDSNPYVDGVPEGRADLWAFVNDTSR</sequence>
<dbReference type="InterPro" id="IPR000157">
    <property type="entry name" value="TIR_dom"/>
</dbReference>
<name>I7CB12_PSEPT</name>
<protein>
    <recommendedName>
        <fullName evidence="1">TIR domain-containing protein</fullName>
    </recommendedName>
</protein>
<gene>
    <name evidence="2" type="ordered locus">T1E_3197</name>
</gene>
<feature type="domain" description="TIR" evidence="1">
    <location>
        <begin position="36"/>
        <end position="152"/>
    </location>
</feature>
<dbReference type="HOGENOM" id="CLU_115440_0_0_6"/>
<organism evidence="2 3">
    <name type="scientific">Pseudomonas putida (strain DOT-T1E)</name>
    <dbReference type="NCBI Taxonomy" id="1196325"/>
    <lineage>
        <taxon>Bacteria</taxon>
        <taxon>Pseudomonadati</taxon>
        <taxon>Pseudomonadota</taxon>
        <taxon>Gammaproteobacteria</taxon>
        <taxon>Pseudomonadales</taxon>
        <taxon>Pseudomonadaceae</taxon>
        <taxon>Pseudomonas</taxon>
    </lineage>
</organism>
<dbReference type="Gene3D" id="3.40.50.10140">
    <property type="entry name" value="Toll/interleukin-1 receptor homology (TIR) domain"/>
    <property type="match status" value="1"/>
</dbReference>
<dbReference type="InterPro" id="IPR035897">
    <property type="entry name" value="Toll_tir_struct_dom_sf"/>
</dbReference>
<dbReference type="Pfam" id="PF13676">
    <property type="entry name" value="TIR_2"/>
    <property type="match status" value="1"/>
</dbReference>
<evidence type="ECO:0000313" key="3">
    <source>
        <dbReference type="Proteomes" id="UP000006503"/>
    </source>
</evidence>
<dbReference type="KEGG" id="ppx:T1E_3197"/>
<reference evidence="3" key="1">
    <citation type="journal article" date="2013" name="Microb. Biotechnol.">
        <title>Metabolic potential of the organic-solvent tolerant Pseudomonas putida DOT-T1E deduced from its annotated genome.</title>
        <authorList>
            <person name="Udaondo Z."/>
            <person name="Molina L."/>
            <person name="Daniels C."/>
            <person name="Gomez M.J."/>
            <person name="Molina-Henares M.A."/>
            <person name="Matilla M.A."/>
            <person name="Roca A."/>
            <person name="Fernandez M."/>
            <person name="Duque E."/>
            <person name="Segura A."/>
            <person name="Ramos J.L."/>
        </authorList>
    </citation>
    <scope>NUCLEOTIDE SEQUENCE [LARGE SCALE GENOMIC DNA]</scope>
    <source>
        <strain evidence="3">DOT-T1E</strain>
    </source>
</reference>
<dbReference type="SUPFAM" id="SSF52200">
    <property type="entry name" value="Toll/Interleukin receptor TIR domain"/>
    <property type="match status" value="1"/>
</dbReference>
<dbReference type="AlphaFoldDB" id="I7CB12"/>
<proteinExistence type="predicted"/>
<dbReference type="GO" id="GO:0007165">
    <property type="term" value="P:signal transduction"/>
    <property type="evidence" value="ECO:0007669"/>
    <property type="project" value="InterPro"/>
</dbReference>
<evidence type="ECO:0000313" key="2">
    <source>
        <dbReference type="EMBL" id="AFO49034.1"/>
    </source>
</evidence>